<keyword evidence="2" id="KW-0812">Transmembrane</keyword>
<keyword evidence="2" id="KW-0472">Membrane</keyword>
<accession>A0AAN9KEE6</accession>
<dbReference type="Gene3D" id="3.40.50.1820">
    <property type="entry name" value="alpha/beta hydrolase"/>
    <property type="match status" value="1"/>
</dbReference>
<evidence type="ECO:0000313" key="4">
    <source>
        <dbReference type="EMBL" id="KAK7314936.1"/>
    </source>
</evidence>
<gene>
    <name evidence="4" type="ORF">VNO77_33468</name>
</gene>
<keyword evidence="5" id="KW-1185">Reference proteome</keyword>
<proteinExistence type="inferred from homology"/>
<organism evidence="4 5">
    <name type="scientific">Canavalia gladiata</name>
    <name type="common">Sword bean</name>
    <name type="synonym">Dolichos gladiatus</name>
    <dbReference type="NCBI Taxonomy" id="3824"/>
    <lineage>
        <taxon>Eukaryota</taxon>
        <taxon>Viridiplantae</taxon>
        <taxon>Streptophyta</taxon>
        <taxon>Embryophyta</taxon>
        <taxon>Tracheophyta</taxon>
        <taxon>Spermatophyta</taxon>
        <taxon>Magnoliopsida</taxon>
        <taxon>eudicotyledons</taxon>
        <taxon>Gunneridae</taxon>
        <taxon>Pentapetalae</taxon>
        <taxon>rosids</taxon>
        <taxon>fabids</taxon>
        <taxon>Fabales</taxon>
        <taxon>Fabaceae</taxon>
        <taxon>Papilionoideae</taxon>
        <taxon>50 kb inversion clade</taxon>
        <taxon>NPAAA clade</taxon>
        <taxon>indigoferoid/millettioid clade</taxon>
        <taxon>Phaseoleae</taxon>
        <taxon>Canavalia</taxon>
    </lineage>
</organism>
<reference evidence="4 5" key="1">
    <citation type="submission" date="2024-01" db="EMBL/GenBank/DDBJ databases">
        <title>The genomes of 5 underutilized Papilionoideae crops provide insights into root nodulation and disease resistanc.</title>
        <authorList>
            <person name="Jiang F."/>
        </authorList>
    </citation>
    <scope>NUCLEOTIDE SEQUENCE [LARGE SCALE GENOMIC DNA]</scope>
    <source>
        <strain evidence="4">LVBAO_FW01</strain>
        <tissue evidence="4">Leaves</tissue>
    </source>
</reference>
<dbReference type="GO" id="GO:0016787">
    <property type="term" value="F:hydrolase activity"/>
    <property type="evidence" value="ECO:0007669"/>
    <property type="project" value="InterPro"/>
</dbReference>
<dbReference type="InterPro" id="IPR050466">
    <property type="entry name" value="Carboxylest/Gibb_receptor"/>
</dbReference>
<comment type="caution">
    <text evidence="4">The sequence shown here is derived from an EMBL/GenBank/DDBJ whole genome shotgun (WGS) entry which is preliminary data.</text>
</comment>
<dbReference type="PANTHER" id="PTHR23024:SF654">
    <property type="entry name" value="RECEPTOR GID1, PUTATIVE-RELATED"/>
    <property type="match status" value="1"/>
</dbReference>
<comment type="similarity">
    <text evidence="1">Belongs to the 'GDXG' lipolytic enzyme family.</text>
</comment>
<dbReference type="PANTHER" id="PTHR23024">
    <property type="entry name" value="ARYLACETAMIDE DEACETYLASE"/>
    <property type="match status" value="1"/>
</dbReference>
<dbReference type="InterPro" id="IPR013094">
    <property type="entry name" value="AB_hydrolase_3"/>
</dbReference>
<protein>
    <recommendedName>
        <fullName evidence="3">Alpha/beta hydrolase fold-3 domain-containing protein</fullName>
    </recommendedName>
</protein>
<dbReference type="Proteomes" id="UP001367508">
    <property type="component" value="Unassembled WGS sequence"/>
</dbReference>
<dbReference type="SUPFAM" id="SSF53474">
    <property type="entry name" value="alpha/beta-Hydrolases"/>
    <property type="match status" value="1"/>
</dbReference>
<feature type="domain" description="Alpha/beta hydrolase fold-3" evidence="3">
    <location>
        <begin position="78"/>
        <end position="299"/>
    </location>
</feature>
<dbReference type="Pfam" id="PF07859">
    <property type="entry name" value="Abhydrolase_3"/>
    <property type="match status" value="1"/>
</dbReference>
<dbReference type="AlphaFoldDB" id="A0AAN9KEE6"/>
<evidence type="ECO:0000256" key="1">
    <source>
        <dbReference type="ARBA" id="ARBA00010515"/>
    </source>
</evidence>
<evidence type="ECO:0000256" key="2">
    <source>
        <dbReference type="SAM" id="Phobius"/>
    </source>
</evidence>
<name>A0AAN9KEE6_CANGL</name>
<evidence type="ECO:0000259" key="3">
    <source>
        <dbReference type="Pfam" id="PF07859"/>
    </source>
</evidence>
<dbReference type="EMBL" id="JAYMYQ010000008">
    <property type="protein sequence ID" value="KAK7314936.1"/>
    <property type="molecule type" value="Genomic_DNA"/>
</dbReference>
<keyword evidence="2" id="KW-1133">Transmembrane helix</keyword>
<dbReference type="InterPro" id="IPR029058">
    <property type="entry name" value="AB_hydrolase_fold"/>
</dbReference>
<feature type="transmembrane region" description="Helical" evidence="2">
    <location>
        <begin position="75"/>
        <end position="96"/>
    </location>
</feature>
<evidence type="ECO:0000313" key="5">
    <source>
        <dbReference type="Proteomes" id="UP001367508"/>
    </source>
</evidence>
<sequence>MSNQTIDPYHYLQIVRNSDGTFTRLHDAIPCTSPSSDTTLQISVLTKDITFNHTNNTWLRLFLPRIALISNHKKLPLILFFHGSGFVLLSAASTIFHQFCEQMADSAEAVVASVDYRLAPEHRLPAAFDDAVEALRWIRNSQDEWLTRHVDYSNCYLMGNSAGATIAYHAGLRVVEEVNDVEALKIQGLILRQPFFGGRQRSGSELRLENNPPIPLCVTDLMWELALPIGANRDHEYCNLKGGDGLQKLDKMKKLGWRVLVSGNGGDPLVDRGKELVQFMEEKGVQVVEDFEEEGAHGVELFDPCKAKQLIGLVKIFIYHQKQV</sequence>